<dbReference type="InterPro" id="IPR020814">
    <property type="entry name" value="Ribosomal_S6_plastid/chlpt"/>
</dbReference>
<dbReference type="GO" id="GO:0003735">
    <property type="term" value="F:structural constituent of ribosome"/>
    <property type="evidence" value="ECO:0007669"/>
    <property type="project" value="InterPro"/>
</dbReference>
<evidence type="ECO:0000256" key="4">
    <source>
        <dbReference type="ARBA" id="ARBA00035104"/>
    </source>
</evidence>
<evidence type="ECO:0000256" key="5">
    <source>
        <dbReference type="ARBA" id="ARBA00035294"/>
    </source>
</evidence>
<evidence type="ECO:0000256" key="2">
    <source>
        <dbReference type="ARBA" id="ARBA00022980"/>
    </source>
</evidence>
<dbReference type="Gene3D" id="3.30.70.60">
    <property type="match status" value="1"/>
</dbReference>
<dbReference type="EMBL" id="JAEKJA010000010">
    <property type="protein sequence ID" value="MBJ3776660.1"/>
    <property type="molecule type" value="Genomic_DNA"/>
</dbReference>
<accession>A0A934IQ47</accession>
<evidence type="ECO:0000313" key="9">
    <source>
        <dbReference type="Proteomes" id="UP000609531"/>
    </source>
</evidence>
<comment type="similarity">
    <text evidence="1 6">Belongs to the bacterial ribosomal protein bS6 family.</text>
</comment>
<sequence length="140" mass="16269">MPLYETVFLVRQDVSGQAVDDLVEQYKSVLAENGGSVGRTENWGLKTLSYRINKNRKAHFALMDIDAPAAAVQEMERQMRLNEDVLRTLTIRVEEHEDGPSVMKQKRDRDDRRRRERGPREDGDGAPREERSERRERESA</sequence>
<dbReference type="AlphaFoldDB" id="A0A934IQ47"/>
<evidence type="ECO:0000256" key="3">
    <source>
        <dbReference type="ARBA" id="ARBA00023274"/>
    </source>
</evidence>
<dbReference type="HAMAP" id="MF_00360">
    <property type="entry name" value="Ribosomal_bS6"/>
    <property type="match status" value="1"/>
</dbReference>
<keyword evidence="6" id="KW-0694">RNA-binding</keyword>
<dbReference type="Proteomes" id="UP000609531">
    <property type="component" value="Unassembled WGS sequence"/>
</dbReference>
<keyword evidence="2 6" id="KW-0689">Ribosomal protein</keyword>
<dbReference type="GO" id="GO:0006412">
    <property type="term" value="P:translation"/>
    <property type="evidence" value="ECO:0007669"/>
    <property type="project" value="UniProtKB-UniRule"/>
</dbReference>
<dbReference type="GO" id="GO:0022627">
    <property type="term" value="C:cytosolic small ribosomal subunit"/>
    <property type="evidence" value="ECO:0007669"/>
    <property type="project" value="TreeGrafter"/>
</dbReference>
<dbReference type="InterPro" id="IPR014717">
    <property type="entry name" value="Transl_elong_EF1B/ribsomal_bS6"/>
</dbReference>
<dbReference type="Pfam" id="PF01250">
    <property type="entry name" value="Ribosomal_S6"/>
    <property type="match status" value="1"/>
</dbReference>
<evidence type="ECO:0000256" key="1">
    <source>
        <dbReference type="ARBA" id="ARBA00009512"/>
    </source>
</evidence>
<name>A0A934IQ47_9HYPH</name>
<dbReference type="GO" id="GO:0070181">
    <property type="term" value="F:small ribosomal subunit rRNA binding"/>
    <property type="evidence" value="ECO:0007669"/>
    <property type="project" value="TreeGrafter"/>
</dbReference>
<keyword evidence="3 6" id="KW-0687">Ribonucleoprotein</keyword>
<dbReference type="SUPFAM" id="SSF54995">
    <property type="entry name" value="Ribosomal protein S6"/>
    <property type="match status" value="1"/>
</dbReference>
<keyword evidence="6" id="KW-0699">rRNA-binding</keyword>
<dbReference type="InterPro" id="IPR000529">
    <property type="entry name" value="Ribosomal_bS6"/>
</dbReference>
<evidence type="ECO:0000313" key="8">
    <source>
        <dbReference type="EMBL" id="MBJ3776660.1"/>
    </source>
</evidence>
<proteinExistence type="inferred from homology"/>
<organism evidence="8 9">
    <name type="scientific">Acuticoccus mangrovi</name>
    <dbReference type="NCBI Taxonomy" id="2796142"/>
    <lineage>
        <taxon>Bacteria</taxon>
        <taxon>Pseudomonadati</taxon>
        <taxon>Pseudomonadota</taxon>
        <taxon>Alphaproteobacteria</taxon>
        <taxon>Hyphomicrobiales</taxon>
        <taxon>Amorphaceae</taxon>
        <taxon>Acuticoccus</taxon>
    </lineage>
</organism>
<feature type="region of interest" description="Disordered" evidence="7">
    <location>
        <begin position="92"/>
        <end position="140"/>
    </location>
</feature>
<comment type="caution">
    <text evidence="8">The sequence shown here is derived from an EMBL/GenBank/DDBJ whole genome shotgun (WGS) entry which is preliminary data.</text>
</comment>
<keyword evidence="9" id="KW-1185">Reference proteome</keyword>
<reference evidence="8" key="1">
    <citation type="submission" date="2020-12" db="EMBL/GenBank/DDBJ databases">
        <title>Bacterial taxonomy.</title>
        <authorList>
            <person name="Pan X."/>
        </authorList>
    </citation>
    <scope>NUCLEOTIDE SEQUENCE</scope>
    <source>
        <strain evidence="8">B2012</strain>
    </source>
</reference>
<dbReference type="InterPro" id="IPR035980">
    <property type="entry name" value="Ribosomal_bS6_sf"/>
</dbReference>
<protein>
    <recommendedName>
        <fullName evidence="5 6">Small ribosomal subunit protein bS6</fullName>
    </recommendedName>
</protein>
<evidence type="ECO:0000256" key="7">
    <source>
        <dbReference type="SAM" id="MobiDB-lite"/>
    </source>
</evidence>
<evidence type="ECO:0000256" key="6">
    <source>
        <dbReference type="HAMAP-Rule" id="MF_00360"/>
    </source>
</evidence>
<gene>
    <name evidence="6 8" type="primary">rpsF</name>
    <name evidence="8" type="ORF">JCR33_13220</name>
</gene>
<comment type="function">
    <text evidence="4 6">Binds together with bS18 to 16S ribosomal RNA.</text>
</comment>
<dbReference type="NCBIfam" id="TIGR00166">
    <property type="entry name" value="S6"/>
    <property type="match status" value="1"/>
</dbReference>
<dbReference type="PANTHER" id="PTHR21011:SF1">
    <property type="entry name" value="SMALL RIBOSOMAL SUBUNIT PROTEIN BS6M"/>
    <property type="match status" value="1"/>
</dbReference>
<dbReference type="RefSeq" id="WP_198882558.1">
    <property type="nucleotide sequence ID" value="NZ_JAEKJA010000010.1"/>
</dbReference>
<dbReference type="PANTHER" id="PTHR21011">
    <property type="entry name" value="MITOCHONDRIAL 28S RIBOSOMAL PROTEIN S6"/>
    <property type="match status" value="1"/>
</dbReference>
<dbReference type="CDD" id="cd00473">
    <property type="entry name" value="bS6"/>
    <property type="match status" value="1"/>
</dbReference>